<evidence type="ECO:0000256" key="2">
    <source>
        <dbReference type="SAM" id="Coils"/>
    </source>
</evidence>
<keyword evidence="1" id="KW-0479">Metal-binding</keyword>
<dbReference type="Proteomes" id="UP000028545">
    <property type="component" value="Unassembled WGS sequence"/>
</dbReference>
<feature type="region of interest" description="Disordered" evidence="3">
    <location>
        <begin position="652"/>
        <end position="843"/>
    </location>
</feature>
<dbReference type="PROSITE" id="PS50157">
    <property type="entry name" value="ZINC_FINGER_C2H2_2"/>
    <property type="match status" value="1"/>
</dbReference>
<gene>
    <name evidence="5" type="ORF">SAPIO_CDS5049</name>
</gene>
<dbReference type="HOGENOM" id="CLU_337751_0_0_1"/>
<feature type="coiled-coil region" evidence="2">
    <location>
        <begin position="620"/>
        <end position="647"/>
    </location>
</feature>
<feature type="region of interest" description="Disordered" evidence="3">
    <location>
        <begin position="372"/>
        <end position="400"/>
    </location>
</feature>
<feature type="compositionally biased region" description="Pro residues" evidence="3">
    <location>
        <begin position="494"/>
        <end position="524"/>
    </location>
</feature>
<reference evidence="5 6" key="1">
    <citation type="journal article" date="2014" name="Genome Announc.">
        <title>Draft genome sequence of the pathogenic fungus Scedosporium apiospermum.</title>
        <authorList>
            <person name="Vandeputte P."/>
            <person name="Ghamrawi S."/>
            <person name="Rechenmann M."/>
            <person name="Iltis A."/>
            <person name="Giraud S."/>
            <person name="Fleury M."/>
            <person name="Thornton C."/>
            <person name="Delhaes L."/>
            <person name="Meyer W."/>
            <person name="Papon N."/>
            <person name="Bouchara J.P."/>
        </authorList>
    </citation>
    <scope>NUCLEOTIDE SEQUENCE [LARGE SCALE GENOMIC DNA]</scope>
    <source>
        <strain evidence="5 6">IHEM 14462</strain>
    </source>
</reference>
<dbReference type="OrthoDB" id="37886at2759"/>
<dbReference type="AlphaFoldDB" id="A0A084G742"/>
<comment type="caution">
    <text evidence="5">The sequence shown here is derived from an EMBL/GenBank/DDBJ whole genome shotgun (WGS) entry which is preliminary data.</text>
</comment>
<feature type="region of interest" description="Disordered" evidence="3">
    <location>
        <begin position="1"/>
        <end position="207"/>
    </location>
</feature>
<feature type="compositionally biased region" description="Polar residues" evidence="3">
    <location>
        <begin position="120"/>
        <end position="132"/>
    </location>
</feature>
<keyword evidence="2" id="KW-0175">Coiled coil</keyword>
<evidence type="ECO:0000256" key="1">
    <source>
        <dbReference type="PROSITE-ProRule" id="PRU00042"/>
    </source>
</evidence>
<feature type="domain" description="C2H2-type" evidence="4">
    <location>
        <begin position="441"/>
        <end position="469"/>
    </location>
</feature>
<name>A0A084G742_PSEDA</name>
<feature type="region of interest" description="Disordered" evidence="3">
    <location>
        <begin position="466"/>
        <end position="594"/>
    </location>
</feature>
<evidence type="ECO:0000313" key="6">
    <source>
        <dbReference type="Proteomes" id="UP000028545"/>
    </source>
</evidence>
<feature type="compositionally biased region" description="Low complexity" evidence="3">
    <location>
        <begin position="562"/>
        <end position="587"/>
    </location>
</feature>
<evidence type="ECO:0000256" key="3">
    <source>
        <dbReference type="SAM" id="MobiDB-lite"/>
    </source>
</evidence>
<protein>
    <recommendedName>
        <fullName evidence="4">C2H2-type domain-containing protein</fullName>
    </recommendedName>
</protein>
<feature type="compositionally biased region" description="Low complexity" evidence="3">
    <location>
        <begin position="48"/>
        <end position="61"/>
    </location>
</feature>
<dbReference type="OMA" id="KFADDCT"/>
<feature type="compositionally biased region" description="Low complexity" evidence="3">
    <location>
        <begin position="374"/>
        <end position="388"/>
    </location>
</feature>
<proteinExistence type="predicted"/>
<keyword evidence="6" id="KW-1185">Reference proteome</keyword>
<dbReference type="GeneID" id="27724121"/>
<keyword evidence="1" id="KW-0863">Zinc-finger</keyword>
<evidence type="ECO:0000259" key="4">
    <source>
        <dbReference type="PROSITE" id="PS50157"/>
    </source>
</evidence>
<dbReference type="RefSeq" id="XP_016642953.1">
    <property type="nucleotide sequence ID" value="XM_016787451.1"/>
</dbReference>
<dbReference type="InterPro" id="IPR013087">
    <property type="entry name" value="Znf_C2H2_type"/>
</dbReference>
<accession>A0A084G742</accession>
<feature type="compositionally biased region" description="Low complexity" evidence="3">
    <location>
        <begin position="674"/>
        <end position="686"/>
    </location>
</feature>
<feature type="compositionally biased region" description="Polar residues" evidence="3">
    <location>
        <begin position="8"/>
        <end position="26"/>
    </location>
</feature>
<dbReference type="KEGG" id="sapo:SAPIO_CDS5049"/>
<feature type="compositionally biased region" description="Pro residues" evidence="3">
    <location>
        <begin position="832"/>
        <end position="843"/>
    </location>
</feature>
<dbReference type="EMBL" id="JOWA01000096">
    <property type="protein sequence ID" value="KEZ43154.1"/>
    <property type="molecule type" value="Genomic_DNA"/>
</dbReference>
<dbReference type="VEuPathDB" id="FungiDB:SAPIO_CDS5049"/>
<evidence type="ECO:0000313" key="5">
    <source>
        <dbReference type="EMBL" id="KEZ43154.1"/>
    </source>
</evidence>
<organism evidence="5 6">
    <name type="scientific">Pseudallescheria apiosperma</name>
    <name type="common">Scedosporium apiospermum</name>
    <dbReference type="NCBI Taxonomy" id="563466"/>
    <lineage>
        <taxon>Eukaryota</taxon>
        <taxon>Fungi</taxon>
        <taxon>Dikarya</taxon>
        <taxon>Ascomycota</taxon>
        <taxon>Pezizomycotina</taxon>
        <taxon>Sordariomycetes</taxon>
        <taxon>Hypocreomycetidae</taxon>
        <taxon>Microascales</taxon>
        <taxon>Microascaceae</taxon>
        <taxon>Scedosporium</taxon>
    </lineage>
</organism>
<dbReference type="Gene3D" id="3.30.160.60">
    <property type="entry name" value="Classic Zinc Finger"/>
    <property type="match status" value="1"/>
</dbReference>
<dbReference type="GO" id="GO:0008270">
    <property type="term" value="F:zinc ion binding"/>
    <property type="evidence" value="ECO:0007669"/>
    <property type="project" value="UniProtKB-KW"/>
</dbReference>
<sequence>MNAEAQGNPPQECSSSAGGIGTSPSVPAQPPNHILRQLDAGLFSSSITTPDTPPQTHTPGPEQGNPMSTGSTPAPPTEAPPSAKIVSLGVEKNDEKQQPVLVVGISAPTTNALPPPPVQAGSSEISGSQINPASLPVVGSGVTPTPPSQRQISEPQRPPPSTTTQPTRPQSMPPVPQPNLPNATPPIASAASRGVPSQGSLAFPTPDKGPYTAENVVAGLGFPLLDDTSIPAQLLADQCNELYNVIIKVTPQALRRIVRDTWERSLAGHEAHLSFVVNAALDRATLGTVKTTAKLLGNKFMRMAGTELLSQATPEILGKAEDLIVSSAPDSLLDKAMRRRLDTISARPLLNMLARAERLGYDANDIIEDGSQGAPAVAKPAKTATAPPHGQASLPSPNPPAQLSSACAPLSCPLCHRQFTAVAVRDHHVRKKVCANPPTNFSCPQCGQCFSTKYGVDYHIRNAVCGSEPGTQRGRDKNRSGSPILISSGESSPVPQPATLVPPPVPAPPYAQPQSQPQPQPPNATPVITKSQYQNGIGAARSPAPPQNAPIHHPPTSAIQHAAPASPAQGAARKPATPGPATTSTGPYDPYAHLTPAKMSELNAELLEADQSYGEKMRQAQAEITDMAQLKVRLDNLKNSLATKQSMVRKKYGVRLRERRSKAEIAEHHARLLTGTPSGATTPTSSDSHRSKKARVSAGGDSRPTQLDGAESGHHRVQKTPARRTATADVAAPLSHSGLTGTPAVPERVDPTRGGTSSSLGRPPSHRRSARSSQLVIPPATPKRLRTEGPAVATPSTLKWPVKPPRLSQSAAGGGSDSDSDSGSDVDMIPAQLPPPPSRSNRL</sequence>
<keyword evidence="1" id="KW-0862">Zinc</keyword>
<feature type="compositionally biased region" description="Basic and acidic residues" evidence="3">
    <location>
        <begin position="661"/>
        <end position="670"/>
    </location>
</feature>